<accession>A0A3D1JDK3</accession>
<dbReference type="PANTHER" id="PTHR20275">
    <property type="entry name" value="NAD KINASE"/>
    <property type="match status" value="1"/>
</dbReference>
<dbReference type="InterPro" id="IPR017438">
    <property type="entry name" value="ATP-NAD_kinase_N"/>
</dbReference>
<keyword evidence="3 6" id="KW-0521">NADP</keyword>
<feature type="binding site" evidence="6">
    <location>
        <position position="173"/>
    </location>
    <ligand>
        <name>NAD(+)</name>
        <dbReference type="ChEBI" id="CHEBI:57540"/>
    </ligand>
</feature>
<dbReference type="InterPro" id="IPR016064">
    <property type="entry name" value="NAD/diacylglycerol_kinase_sf"/>
</dbReference>
<dbReference type="GO" id="GO:0003951">
    <property type="term" value="F:NAD+ kinase activity"/>
    <property type="evidence" value="ECO:0007669"/>
    <property type="project" value="UniProtKB-UniRule"/>
</dbReference>
<evidence type="ECO:0000256" key="1">
    <source>
        <dbReference type="ARBA" id="ARBA00022679"/>
    </source>
</evidence>
<feature type="binding site" evidence="6">
    <location>
        <begin position="143"/>
        <end position="144"/>
    </location>
    <ligand>
        <name>NAD(+)</name>
        <dbReference type="ChEBI" id="CHEBI:57540"/>
    </ligand>
</feature>
<keyword evidence="2 6" id="KW-0418">Kinase</keyword>
<name>A0A3D1JDK3_9CHLR</name>
<dbReference type="Pfam" id="PF01513">
    <property type="entry name" value="NAD_kinase"/>
    <property type="match status" value="1"/>
</dbReference>
<evidence type="ECO:0000256" key="4">
    <source>
        <dbReference type="ARBA" id="ARBA00023027"/>
    </source>
</evidence>
<evidence type="ECO:0000256" key="3">
    <source>
        <dbReference type="ARBA" id="ARBA00022857"/>
    </source>
</evidence>
<feature type="binding site" evidence="6">
    <location>
        <position position="242"/>
    </location>
    <ligand>
        <name>NAD(+)</name>
        <dbReference type="ChEBI" id="CHEBI:57540"/>
    </ligand>
</feature>
<dbReference type="EC" id="2.7.1.23" evidence="6"/>
<evidence type="ECO:0000313" key="8">
    <source>
        <dbReference type="Proteomes" id="UP000264141"/>
    </source>
</evidence>
<dbReference type="GO" id="GO:0046872">
    <property type="term" value="F:metal ion binding"/>
    <property type="evidence" value="ECO:0007669"/>
    <property type="project" value="UniProtKB-UniRule"/>
</dbReference>
<evidence type="ECO:0000313" key="7">
    <source>
        <dbReference type="EMBL" id="HCE16602.1"/>
    </source>
</evidence>
<comment type="catalytic activity">
    <reaction evidence="5 6">
        <text>NAD(+) + ATP = ADP + NADP(+) + H(+)</text>
        <dbReference type="Rhea" id="RHEA:18629"/>
        <dbReference type="ChEBI" id="CHEBI:15378"/>
        <dbReference type="ChEBI" id="CHEBI:30616"/>
        <dbReference type="ChEBI" id="CHEBI:57540"/>
        <dbReference type="ChEBI" id="CHEBI:58349"/>
        <dbReference type="ChEBI" id="CHEBI:456216"/>
        <dbReference type="EC" id="2.7.1.23"/>
    </reaction>
</comment>
<feature type="binding site" evidence="6">
    <location>
        <begin position="69"/>
        <end position="70"/>
    </location>
    <ligand>
        <name>NAD(+)</name>
        <dbReference type="ChEBI" id="CHEBI:57540"/>
    </ligand>
</feature>
<keyword evidence="6" id="KW-0547">Nucleotide-binding</keyword>
<dbReference type="GO" id="GO:0019674">
    <property type="term" value="P:NAD+ metabolic process"/>
    <property type="evidence" value="ECO:0007669"/>
    <property type="project" value="InterPro"/>
</dbReference>
<dbReference type="HAMAP" id="MF_00361">
    <property type="entry name" value="NAD_kinase"/>
    <property type="match status" value="1"/>
</dbReference>
<sequence>MQTQAVPLERIVILAYPGTPEGPEQAHEIASFLKEQGVRQVAAGSFLDRPLLERVEAGEFDLMIALGGDGTMLRAGHLCAPLGIPLLGINLGRFGFLTEIQRGEWQAGLTRLLDGQYRIEERMMLRAEHFRNEKSLGHWQVINDVVVCRGQFVRPIRVKACIDGYTLTHYVADGVIAATATGSTAYALAAGGPIMPPELRNILIIPVAPHLTMDRAIILSEGAQVAFITYTDHEAVMSVDGQTPIPLLNGDEVRVEASELSVRFVRFKEAGYFYRNITAYMEQNPSAGSR</sequence>
<evidence type="ECO:0000256" key="5">
    <source>
        <dbReference type="ARBA" id="ARBA00047925"/>
    </source>
</evidence>
<dbReference type="GO" id="GO:0005524">
    <property type="term" value="F:ATP binding"/>
    <property type="evidence" value="ECO:0007669"/>
    <property type="project" value="UniProtKB-KW"/>
</dbReference>
<comment type="subcellular location">
    <subcellularLocation>
        <location evidence="6">Cytoplasm</location>
    </subcellularLocation>
</comment>
<feature type="binding site" evidence="6">
    <location>
        <position position="208"/>
    </location>
    <ligand>
        <name>NAD(+)</name>
        <dbReference type="ChEBI" id="CHEBI:57540"/>
    </ligand>
</feature>
<feature type="binding site" evidence="6">
    <location>
        <position position="74"/>
    </location>
    <ligand>
        <name>NAD(+)</name>
        <dbReference type="ChEBI" id="CHEBI:57540"/>
    </ligand>
</feature>
<keyword evidence="4 6" id="KW-0520">NAD</keyword>
<dbReference type="Proteomes" id="UP000264141">
    <property type="component" value="Unassembled WGS sequence"/>
</dbReference>
<keyword evidence="6" id="KW-0067">ATP-binding</keyword>
<dbReference type="GO" id="GO:0006741">
    <property type="term" value="P:NADP+ biosynthetic process"/>
    <property type="evidence" value="ECO:0007669"/>
    <property type="project" value="UniProtKB-UniRule"/>
</dbReference>
<dbReference type="AlphaFoldDB" id="A0A3D1JDK3"/>
<dbReference type="GO" id="GO:0051287">
    <property type="term" value="F:NAD binding"/>
    <property type="evidence" value="ECO:0007669"/>
    <property type="project" value="UniProtKB-ARBA"/>
</dbReference>
<comment type="caution">
    <text evidence="7">The sequence shown here is derived from an EMBL/GenBank/DDBJ whole genome shotgun (WGS) entry which is preliminary data.</text>
</comment>
<keyword evidence="6" id="KW-0963">Cytoplasm</keyword>
<comment type="caution">
    <text evidence="6">Lacks conserved residue(s) required for the propagation of feature annotation.</text>
</comment>
<comment type="function">
    <text evidence="6">Involved in the regulation of the intracellular balance of NAD and NADP, and is a key enzyme in the biosynthesis of NADP. Catalyzes specifically the phosphorylation on 2'-hydroxyl of the adenosine moiety of NAD to yield NADP.</text>
</comment>
<evidence type="ECO:0000256" key="2">
    <source>
        <dbReference type="ARBA" id="ARBA00022777"/>
    </source>
</evidence>
<keyword evidence="1 6" id="KW-0808">Transferase</keyword>
<dbReference type="PANTHER" id="PTHR20275:SF0">
    <property type="entry name" value="NAD KINASE"/>
    <property type="match status" value="1"/>
</dbReference>
<dbReference type="InterPro" id="IPR002504">
    <property type="entry name" value="NADK"/>
</dbReference>
<comment type="cofactor">
    <cofactor evidence="6">
        <name>a divalent metal cation</name>
        <dbReference type="ChEBI" id="CHEBI:60240"/>
    </cofactor>
</comment>
<proteinExistence type="inferred from homology"/>
<organism evidence="7 8">
    <name type="scientific">Anaerolinea thermolimosa</name>
    <dbReference type="NCBI Taxonomy" id="229919"/>
    <lineage>
        <taxon>Bacteria</taxon>
        <taxon>Bacillati</taxon>
        <taxon>Chloroflexota</taxon>
        <taxon>Anaerolineae</taxon>
        <taxon>Anaerolineales</taxon>
        <taxon>Anaerolineaceae</taxon>
        <taxon>Anaerolinea</taxon>
    </lineage>
</organism>
<dbReference type="Pfam" id="PF20143">
    <property type="entry name" value="NAD_kinase_C"/>
    <property type="match status" value="1"/>
</dbReference>
<dbReference type="STRING" id="229919.GCA_001050195_03007"/>
<dbReference type="Gene3D" id="3.40.50.10330">
    <property type="entry name" value="Probable inorganic polyphosphate/atp-NAD kinase, domain 1"/>
    <property type="match status" value="1"/>
</dbReference>
<dbReference type="SUPFAM" id="SSF111331">
    <property type="entry name" value="NAD kinase/diacylglycerol kinase-like"/>
    <property type="match status" value="1"/>
</dbReference>
<gene>
    <name evidence="6" type="primary">nadK</name>
    <name evidence="7" type="ORF">DEQ80_01960</name>
</gene>
<reference evidence="7 8" key="1">
    <citation type="journal article" date="2018" name="Nat. Biotechnol.">
        <title>A standardized bacterial taxonomy based on genome phylogeny substantially revises the tree of life.</title>
        <authorList>
            <person name="Parks D.H."/>
            <person name="Chuvochina M."/>
            <person name="Waite D.W."/>
            <person name="Rinke C."/>
            <person name="Skarshewski A."/>
            <person name="Chaumeil P.A."/>
            <person name="Hugenholtz P."/>
        </authorList>
    </citation>
    <scope>NUCLEOTIDE SEQUENCE [LARGE SCALE GENOMIC DNA]</scope>
    <source>
        <strain evidence="7">UBA8781</strain>
    </source>
</reference>
<dbReference type="GO" id="GO:0005737">
    <property type="term" value="C:cytoplasm"/>
    <property type="evidence" value="ECO:0007669"/>
    <property type="project" value="UniProtKB-SubCell"/>
</dbReference>
<dbReference type="InterPro" id="IPR017437">
    <property type="entry name" value="ATP-NAD_kinase_PpnK-typ_C"/>
</dbReference>
<protein>
    <recommendedName>
        <fullName evidence="6">NAD kinase</fullName>
        <ecNumber evidence="6">2.7.1.23</ecNumber>
    </recommendedName>
    <alternativeName>
        <fullName evidence="6">ATP-dependent NAD kinase</fullName>
    </alternativeName>
</protein>
<dbReference type="Gene3D" id="2.60.200.30">
    <property type="entry name" value="Probable inorganic polyphosphate/atp-NAD kinase, domain 2"/>
    <property type="match status" value="1"/>
</dbReference>
<feature type="active site" description="Proton acceptor" evidence="6">
    <location>
        <position position="69"/>
    </location>
</feature>
<dbReference type="EMBL" id="DPBP01000008">
    <property type="protein sequence ID" value="HCE16602.1"/>
    <property type="molecule type" value="Genomic_DNA"/>
</dbReference>
<comment type="similarity">
    <text evidence="6">Belongs to the NAD kinase family.</text>
</comment>
<evidence type="ECO:0000256" key="6">
    <source>
        <dbReference type="HAMAP-Rule" id="MF_00361"/>
    </source>
</evidence>
<feature type="binding site" evidence="6">
    <location>
        <position position="154"/>
    </location>
    <ligand>
        <name>NAD(+)</name>
        <dbReference type="ChEBI" id="CHEBI:57540"/>
    </ligand>
</feature>